<dbReference type="SUPFAM" id="SSF141571">
    <property type="entry name" value="Pentapeptide repeat-like"/>
    <property type="match status" value="1"/>
</dbReference>
<dbReference type="EMBL" id="JAJCJQ010000001">
    <property type="protein sequence ID" value="MCB6959287.1"/>
    <property type="molecule type" value="Genomic_DNA"/>
</dbReference>
<keyword evidence="1" id="KW-1133">Transmembrane helix</keyword>
<dbReference type="Pfam" id="PF13576">
    <property type="entry name" value="Pentapeptide_3"/>
    <property type="match status" value="1"/>
</dbReference>
<keyword evidence="1" id="KW-0472">Membrane</keyword>
<dbReference type="SUPFAM" id="SSF81324">
    <property type="entry name" value="Voltage-gated potassium channels"/>
    <property type="match status" value="1"/>
</dbReference>
<feature type="transmembrane region" description="Helical" evidence="1">
    <location>
        <begin position="324"/>
        <end position="345"/>
    </location>
</feature>
<evidence type="ECO:0000313" key="3">
    <source>
        <dbReference type="EMBL" id="MCB6959287.1"/>
    </source>
</evidence>
<dbReference type="AlphaFoldDB" id="A0AAW4UHE2"/>
<evidence type="ECO:0000256" key="1">
    <source>
        <dbReference type="SAM" id="Phobius"/>
    </source>
</evidence>
<comment type="caution">
    <text evidence="3">The sequence shown here is derived from an EMBL/GenBank/DDBJ whole genome shotgun (WGS) entry which is preliminary data.</text>
</comment>
<name>A0AAW4UHE2_9FIRM</name>
<dbReference type="InterPro" id="IPR052949">
    <property type="entry name" value="PA_immunity-related"/>
</dbReference>
<feature type="domain" description="Potassium channel" evidence="2">
    <location>
        <begin position="330"/>
        <end position="423"/>
    </location>
</feature>
<gene>
    <name evidence="3" type="ORF">LIZ82_00045</name>
</gene>
<evidence type="ECO:0000259" key="2">
    <source>
        <dbReference type="Pfam" id="PF07885"/>
    </source>
</evidence>
<dbReference type="Gene3D" id="1.10.287.70">
    <property type="match status" value="1"/>
</dbReference>
<dbReference type="InterPro" id="IPR001646">
    <property type="entry name" value="5peptide_repeat"/>
</dbReference>
<dbReference type="Pfam" id="PF07885">
    <property type="entry name" value="Ion_trans_2"/>
    <property type="match status" value="1"/>
</dbReference>
<dbReference type="Proteomes" id="UP001197741">
    <property type="component" value="Unassembled WGS sequence"/>
</dbReference>
<evidence type="ECO:0000313" key="4">
    <source>
        <dbReference type="Proteomes" id="UP001197741"/>
    </source>
</evidence>
<dbReference type="PANTHER" id="PTHR42999:SF1">
    <property type="entry name" value="PENTAPEPTIDE REPEAT-CONTAINING PROTEIN"/>
    <property type="match status" value="1"/>
</dbReference>
<organism evidence="3 4">
    <name type="scientific">Agathobacter rectalis</name>
    <dbReference type="NCBI Taxonomy" id="39491"/>
    <lineage>
        <taxon>Bacteria</taxon>
        <taxon>Bacillati</taxon>
        <taxon>Bacillota</taxon>
        <taxon>Clostridia</taxon>
        <taxon>Lachnospirales</taxon>
        <taxon>Lachnospiraceae</taxon>
        <taxon>Agathobacter</taxon>
    </lineage>
</organism>
<sequence>MVTRKKLDDEIALRREMLKNNYSRASAYYKSAFKDCYKEVVIRGEEISRYMYKRYALDKTEYVFHKFDLLSIGENIALSHMDYAKIEAIRFTACEFKNCKFQNMIFKNCRFNGCQFVNVNFDHVIFDNCMFTIPVIENAMDANGTFYATTTFQKCIFVGKFKECDLDNVLFEKCNFTVSKFRDSSLQKVVFYACAICGGEIQDCRLQGMAIGRTDILDITFTDERNSFVDENTLIDYRIISKRKDSNKKNEAGWIPGNFDDLCLKKSQSLRGFSRLFGVNGYSDLEGEMFYFTKKIELKALHSLKKIKSVIALILCGYGERPSFTFYTMIVSILLFGIIYMFAGIQIGDGIPNIRYPLDKTPGVKQIMGDFGRCIFFSLTIFSTVGYGNYVPLGSVGMIVSGVQMIWGVSLCALWTGCIFRKIAR</sequence>
<dbReference type="InterPro" id="IPR013099">
    <property type="entry name" value="K_chnl_dom"/>
</dbReference>
<feature type="transmembrane region" description="Helical" evidence="1">
    <location>
        <begin position="396"/>
        <end position="420"/>
    </location>
</feature>
<proteinExistence type="predicted"/>
<dbReference type="PANTHER" id="PTHR42999">
    <property type="entry name" value="ANTIBIOTIC RESISTANCE PROTEIN MCBG"/>
    <property type="match status" value="1"/>
</dbReference>
<reference evidence="3" key="1">
    <citation type="submission" date="2021-10" db="EMBL/GenBank/DDBJ databases">
        <title>Collection of gut derived symbiotic bacterial strains cultured from healthy donors.</title>
        <authorList>
            <person name="Lin H."/>
            <person name="Littmann E."/>
            <person name="Kohout C."/>
            <person name="Pamer E.G."/>
        </authorList>
    </citation>
    <scope>NUCLEOTIDE SEQUENCE</scope>
    <source>
        <strain evidence="3">DFI.7.28A</strain>
    </source>
</reference>
<dbReference type="RefSeq" id="WP_306782608.1">
    <property type="nucleotide sequence ID" value="NZ_JAJCJQ010000001.1"/>
</dbReference>
<dbReference type="Gene3D" id="2.160.20.80">
    <property type="entry name" value="E3 ubiquitin-protein ligase SopA"/>
    <property type="match status" value="1"/>
</dbReference>
<feature type="transmembrane region" description="Helical" evidence="1">
    <location>
        <begin position="371"/>
        <end position="390"/>
    </location>
</feature>
<accession>A0AAW4UHE2</accession>
<protein>
    <submittedName>
        <fullName evidence="3">Pentapeptide repeat-containing protein</fullName>
    </submittedName>
</protein>
<keyword evidence="1" id="KW-0812">Transmembrane</keyword>